<dbReference type="GO" id="GO:0005886">
    <property type="term" value="C:plasma membrane"/>
    <property type="evidence" value="ECO:0007669"/>
    <property type="project" value="UniProtKB-SubCell"/>
</dbReference>
<sequence>MDHKLDDPDIQEQEIDIKEKVKRKSNLGRIIKYFGFRLLALFITVVIAIYILILIANMGGAVDNIRMGQIRESVGMTMMGMSSEMAEWPLERRREFEQTLVDQEIERLGLDQPFIIRSFYYLWDAITLDLGRAERMTSDAGSRRVQLIILERLPPTLMLMMSYFLLMFFMALFFALFLSRRYGSKLDRMVVLLAPSSAAPGWFYGIFLILIFAVVLGWLPYGGMVEAPPPRETHLYALSVIRHLILPVASLIMGAFFINVYNWRTFFLIYSSEDYVEMAKAKGLTDRSIERKYILRPTLPPIITSFALSMIVMWMGAVILEQIFNWPGLGRMLFEAIGLFDVPVIVGGNVIYAYLLAATVFVLDIIYAVLDPRVKVGIGSGGDD</sequence>
<evidence type="ECO:0000313" key="10">
    <source>
        <dbReference type="Proteomes" id="UP000621436"/>
    </source>
</evidence>
<feature type="domain" description="ABC transmembrane type-1" evidence="8">
    <location>
        <begin position="153"/>
        <end position="367"/>
    </location>
</feature>
<dbReference type="PANTHER" id="PTHR30465">
    <property type="entry name" value="INNER MEMBRANE ABC TRANSPORTER"/>
    <property type="match status" value="1"/>
</dbReference>
<keyword evidence="3" id="KW-1003">Cell membrane</keyword>
<dbReference type="PROSITE" id="PS50928">
    <property type="entry name" value="ABC_TM1"/>
    <property type="match status" value="1"/>
</dbReference>
<keyword evidence="10" id="KW-1185">Reference proteome</keyword>
<feature type="transmembrane region" description="Helical" evidence="7">
    <location>
        <begin position="344"/>
        <end position="370"/>
    </location>
</feature>
<feature type="transmembrane region" description="Helical" evidence="7">
    <location>
        <begin position="302"/>
        <end position="324"/>
    </location>
</feature>
<dbReference type="GO" id="GO:0055085">
    <property type="term" value="P:transmembrane transport"/>
    <property type="evidence" value="ECO:0007669"/>
    <property type="project" value="InterPro"/>
</dbReference>
<dbReference type="InterPro" id="IPR000515">
    <property type="entry name" value="MetI-like"/>
</dbReference>
<keyword evidence="4 7" id="KW-0812">Transmembrane</keyword>
<keyword evidence="5 7" id="KW-1133">Transmembrane helix</keyword>
<evidence type="ECO:0000256" key="5">
    <source>
        <dbReference type="ARBA" id="ARBA00022989"/>
    </source>
</evidence>
<organism evidence="9 10">
    <name type="scientific">Halonatronomonas betaini</name>
    <dbReference type="NCBI Taxonomy" id="2778430"/>
    <lineage>
        <taxon>Bacteria</taxon>
        <taxon>Bacillati</taxon>
        <taxon>Bacillota</taxon>
        <taxon>Clostridia</taxon>
        <taxon>Halanaerobiales</taxon>
        <taxon>Halarsenatibacteraceae</taxon>
        <taxon>Halonatronomonas</taxon>
    </lineage>
</organism>
<protein>
    <submittedName>
        <fullName evidence="9">ABC transporter permease</fullName>
    </submittedName>
</protein>
<evidence type="ECO:0000256" key="3">
    <source>
        <dbReference type="ARBA" id="ARBA00022475"/>
    </source>
</evidence>
<dbReference type="InterPro" id="IPR035906">
    <property type="entry name" value="MetI-like_sf"/>
</dbReference>
<evidence type="ECO:0000259" key="8">
    <source>
        <dbReference type="PROSITE" id="PS50928"/>
    </source>
</evidence>
<dbReference type="Gene3D" id="1.10.3720.10">
    <property type="entry name" value="MetI-like"/>
    <property type="match status" value="1"/>
</dbReference>
<feature type="transmembrane region" description="Helical" evidence="7">
    <location>
        <begin position="157"/>
        <end position="178"/>
    </location>
</feature>
<dbReference type="EMBL" id="JADPIE010000004">
    <property type="protein sequence ID" value="MBF8436963.1"/>
    <property type="molecule type" value="Genomic_DNA"/>
</dbReference>
<feature type="transmembrane region" description="Helical" evidence="7">
    <location>
        <begin position="199"/>
        <end position="221"/>
    </location>
</feature>
<comment type="similarity">
    <text evidence="7">Belongs to the binding-protein-dependent transport system permease family.</text>
</comment>
<dbReference type="Pfam" id="PF00528">
    <property type="entry name" value="BPD_transp_1"/>
    <property type="match status" value="1"/>
</dbReference>
<proteinExistence type="inferred from homology"/>
<evidence type="ECO:0000256" key="6">
    <source>
        <dbReference type="ARBA" id="ARBA00023136"/>
    </source>
</evidence>
<reference evidence="9" key="1">
    <citation type="submission" date="2020-11" db="EMBL/GenBank/DDBJ databases">
        <title>Halonatronomonas betainensis gen. nov., sp. nov. a novel haloalkaliphilic representative of the family Halanaerobiacae capable of betaine degradation.</title>
        <authorList>
            <person name="Boltyanskaya Y."/>
            <person name="Kevbrin V."/>
            <person name="Detkova E."/>
            <person name="Grouzdev D.S."/>
            <person name="Koziaeva V."/>
            <person name="Zhilina T."/>
        </authorList>
    </citation>
    <scope>NUCLEOTIDE SEQUENCE</scope>
    <source>
        <strain evidence="9">Z-7014</strain>
    </source>
</reference>
<accession>A0A931F8X3</accession>
<dbReference type="SUPFAM" id="SSF161098">
    <property type="entry name" value="MetI-like"/>
    <property type="match status" value="1"/>
</dbReference>
<dbReference type="PANTHER" id="PTHR30465:SF45">
    <property type="entry name" value="BINDING-PROTEIN-DEPENDENT TRANSPORT SYSTEMS INNER MEMBRANE COMPONENT"/>
    <property type="match status" value="1"/>
</dbReference>
<evidence type="ECO:0000256" key="4">
    <source>
        <dbReference type="ARBA" id="ARBA00022692"/>
    </source>
</evidence>
<keyword evidence="2 7" id="KW-0813">Transport</keyword>
<comment type="subcellular location">
    <subcellularLocation>
        <location evidence="1 7">Cell membrane</location>
        <topology evidence="1 7">Multi-pass membrane protein</topology>
    </subcellularLocation>
</comment>
<evidence type="ECO:0000256" key="7">
    <source>
        <dbReference type="RuleBase" id="RU363032"/>
    </source>
</evidence>
<evidence type="ECO:0000313" key="9">
    <source>
        <dbReference type="EMBL" id="MBF8436963.1"/>
    </source>
</evidence>
<evidence type="ECO:0000256" key="2">
    <source>
        <dbReference type="ARBA" id="ARBA00022448"/>
    </source>
</evidence>
<feature type="transmembrane region" description="Helical" evidence="7">
    <location>
        <begin position="34"/>
        <end position="56"/>
    </location>
</feature>
<feature type="transmembrane region" description="Helical" evidence="7">
    <location>
        <begin position="241"/>
        <end position="261"/>
    </location>
</feature>
<gene>
    <name evidence="9" type="ORF">I0Q91_07740</name>
</gene>
<dbReference type="RefSeq" id="WP_270453891.1">
    <property type="nucleotide sequence ID" value="NZ_JADPIE010000004.1"/>
</dbReference>
<keyword evidence="6 7" id="KW-0472">Membrane</keyword>
<comment type="caution">
    <text evidence="9">The sequence shown here is derived from an EMBL/GenBank/DDBJ whole genome shotgun (WGS) entry which is preliminary data.</text>
</comment>
<evidence type="ECO:0000256" key="1">
    <source>
        <dbReference type="ARBA" id="ARBA00004651"/>
    </source>
</evidence>
<name>A0A931F8X3_9FIRM</name>
<dbReference type="AlphaFoldDB" id="A0A931F8X3"/>
<dbReference type="CDD" id="cd06261">
    <property type="entry name" value="TM_PBP2"/>
    <property type="match status" value="1"/>
</dbReference>
<dbReference type="Proteomes" id="UP000621436">
    <property type="component" value="Unassembled WGS sequence"/>
</dbReference>